<dbReference type="EMBL" id="SGNZ01000001">
    <property type="protein sequence ID" value="TRA96820.1"/>
    <property type="molecule type" value="Genomic_DNA"/>
</dbReference>
<protein>
    <submittedName>
        <fullName evidence="1">Uncharacterized protein</fullName>
    </submittedName>
</protein>
<proteinExistence type="predicted"/>
<sequence>MATTTVTDTSYSNTLLRIHTLEQVVKAVQAEIEALWDELEALEPGGGGSGDQDRIYNITVGGSQIDMIDDVPQAPSVYDDISMHKRIWGTSTVVHGHLVDGATGMHPLVEQICSPDAAYASDFWTSSESVIGLLIGSNAEVYDALANDKDLARLLFGNFPEFNISTMLSDNLSLYGMIKTCESRLGSVESRLSAGGL</sequence>
<evidence type="ECO:0000313" key="1">
    <source>
        <dbReference type="EMBL" id="TRA96820.1"/>
    </source>
</evidence>
<organism evidence="1 2">
    <name type="scientific">Agrobacterium salinitolerans</name>
    <dbReference type="NCBI Taxonomy" id="1183413"/>
    <lineage>
        <taxon>Bacteria</taxon>
        <taxon>Pseudomonadati</taxon>
        <taxon>Pseudomonadota</taxon>
        <taxon>Alphaproteobacteria</taxon>
        <taxon>Hyphomicrobiales</taxon>
        <taxon>Rhizobiaceae</taxon>
        <taxon>Rhizobium/Agrobacterium group</taxon>
        <taxon>Agrobacterium</taxon>
    </lineage>
</organism>
<dbReference type="RefSeq" id="WP_142911524.1">
    <property type="nucleotide sequence ID" value="NZ_JAPZLP010000001.1"/>
</dbReference>
<comment type="caution">
    <text evidence="1">The sequence shown here is derived from an EMBL/GenBank/DDBJ whole genome shotgun (WGS) entry which is preliminary data.</text>
</comment>
<dbReference type="Proteomes" id="UP000319481">
    <property type="component" value="Unassembled WGS sequence"/>
</dbReference>
<gene>
    <name evidence="1" type="ORF">EXN23_00865</name>
</gene>
<keyword evidence="2" id="KW-1185">Reference proteome</keyword>
<name>A0ABY3BUT4_9HYPH</name>
<reference evidence="1 2" key="1">
    <citation type="journal article" date="2019" name="Appl. Microbiol. Biotechnol.">
        <title>Differential efficiency of wild type rhizogenic strains for rol gene transformation of plants.</title>
        <authorList>
            <person name="Desmet S."/>
            <person name="De Keyser E."/>
            <person name="Van Vaerenbergh J."/>
            <person name="Baeyen S."/>
            <person name="Van Huylenbroeck J."/>
            <person name="Geelen D."/>
            <person name="Dhooghe E."/>
        </authorList>
    </citation>
    <scope>NUCLEOTIDE SEQUENCE [LARGE SCALE GENOMIC DNA]</scope>
    <source>
        <strain evidence="1 2">GBBC3283</strain>
    </source>
</reference>
<accession>A0ABY3BUT4</accession>
<evidence type="ECO:0000313" key="2">
    <source>
        <dbReference type="Proteomes" id="UP000319481"/>
    </source>
</evidence>